<reference evidence="2" key="2">
    <citation type="submission" date="2021-08" db="EMBL/GenBank/DDBJ databases">
        <authorList>
            <person name="Tani A."/>
            <person name="Ola A."/>
            <person name="Ogura Y."/>
            <person name="Katsura K."/>
            <person name="Hayashi T."/>
        </authorList>
    </citation>
    <scope>NUCLEOTIDE SEQUENCE</scope>
    <source>
        <strain evidence="2">JCM 32048</strain>
    </source>
</reference>
<dbReference type="Proteomes" id="UP001055286">
    <property type="component" value="Unassembled WGS sequence"/>
</dbReference>
<feature type="region of interest" description="Disordered" evidence="1">
    <location>
        <begin position="233"/>
        <end position="291"/>
    </location>
</feature>
<accession>A0AA37HEL4</accession>
<keyword evidence="3" id="KW-1185">Reference proteome</keyword>
<comment type="caution">
    <text evidence="2">The sequence shown here is derived from an EMBL/GenBank/DDBJ whole genome shotgun (WGS) entry which is preliminary data.</text>
</comment>
<dbReference type="EMBL" id="BPQJ01000025">
    <property type="protein sequence ID" value="GJD64488.1"/>
    <property type="molecule type" value="Genomic_DNA"/>
</dbReference>
<proteinExistence type="predicted"/>
<organism evidence="2 3">
    <name type="scientific">Methylobacterium frigidaeris</name>
    <dbReference type="NCBI Taxonomy" id="2038277"/>
    <lineage>
        <taxon>Bacteria</taxon>
        <taxon>Pseudomonadati</taxon>
        <taxon>Pseudomonadota</taxon>
        <taxon>Alphaproteobacteria</taxon>
        <taxon>Hyphomicrobiales</taxon>
        <taxon>Methylobacteriaceae</taxon>
        <taxon>Methylobacterium</taxon>
    </lineage>
</organism>
<evidence type="ECO:0000313" key="3">
    <source>
        <dbReference type="Proteomes" id="UP001055286"/>
    </source>
</evidence>
<feature type="compositionally biased region" description="Basic residues" evidence="1">
    <location>
        <begin position="107"/>
        <end position="122"/>
    </location>
</feature>
<name>A0AA37HEL4_9HYPH</name>
<protein>
    <submittedName>
        <fullName evidence="2">Uncharacterized protein</fullName>
    </submittedName>
</protein>
<gene>
    <name evidence="2" type="ORF">MPEAHAMD_4671</name>
</gene>
<feature type="region of interest" description="Disordered" evidence="1">
    <location>
        <begin position="32"/>
        <end position="60"/>
    </location>
</feature>
<evidence type="ECO:0000313" key="2">
    <source>
        <dbReference type="EMBL" id="GJD64488.1"/>
    </source>
</evidence>
<sequence>MLRGAWRTEVWGFARTQWKGNRGAGLHAAPIAHGDGPRNRTACHASSPGGAGSGRSLPVSPWPCPGGGKCGGGTRPGLGGVGRPISSVTGGRSSVFLSPAIVMSHPRSRKTTRKLPVGRRPIHNSTSWTVGTRAGVVEAGHRRPGGSWHSTCARASVGIREGEIRVGCERQDLGQDLGLDLGQNLGNVRTGEGRHTRLLTSDRRPDGVAGDADDPVLLAQQVASFVRLAAQADGSVGREATRVPSSSDRATDARRVPPVHTWLGREGECPSRSVTSTPDDGRGKSLTLNPI</sequence>
<evidence type="ECO:0000256" key="1">
    <source>
        <dbReference type="SAM" id="MobiDB-lite"/>
    </source>
</evidence>
<dbReference type="AlphaFoldDB" id="A0AA37HEL4"/>
<feature type="region of interest" description="Disordered" evidence="1">
    <location>
        <begin position="107"/>
        <end position="126"/>
    </location>
</feature>
<reference evidence="2" key="1">
    <citation type="journal article" date="2016" name="Front. Microbiol.">
        <title>Genome Sequence of the Piezophilic, Mesophilic Sulfate-Reducing Bacterium Desulfovibrio indicus J2T.</title>
        <authorList>
            <person name="Cao J."/>
            <person name="Maignien L."/>
            <person name="Shao Z."/>
            <person name="Alain K."/>
            <person name="Jebbar M."/>
        </authorList>
    </citation>
    <scope>NUCLEOTIDE SEQUENCE</scope>
    <source>
        <strain evidence="2">JCM 32048</strain>
    </source>
</reference>